<feature type="compositionally biased region" description="Polar residues" evidence="5">
    <location>
        <begin position="1"/>
        <end position="18"/>
    </location>
</feature>
<accession>A0AAW2PFN0</accession>
<sequence>MLLSTRSRNTVTLNSPRSFTRRQGDMDEHHVVKIANRECSCGKWNQFGIPCSHAQKVCGAYNISAASMVKDYYDVMAYNNTYSKHFEPVQSEDYWDDPNFQLVTTLLSVRSHVLVEIKQHAFIMRWIGGKREQGQSPTTTRRFFNTRNVP</sequence>
<dbReference type="Pfam" id="PF04434">
    <property type="entry name" value="SWIM"/>
    <property type="match status" value="1"/>
</dbReference>
<proteinExistence type="predicted"/>
<evidence type="ECO:0000256" key="2">
    <source>
        <dbReference type="ARBA" id="ARBA00022771"/>
    </source>
</evidence>
<evidence type="ECO:0000256" key="4">
    <source>
        <dbReference type="PROSITE-ProRule" id="PRU00325"/>
    </source>
</evidence>
<dbReference type="AlphaFoldDB" id="A0AAW2PFN0"/>
<evidence type="ECO:0000313" key="7">
    <source>
        <dbReference type="EMBL" id="KAL0353935.1"/>
    </source>
</evidence>
<keyword evidence="3" id="KW-0862">Zinc</keyword>
<keyword evidence="1" id="KW-0479">Metal-binding</keyword>
<dbReference type="GO" id="GO:0008270">
    <property type="term" value="F:zinc ion binding"/>
    <property type="evidence" value="ECO:0007669"/>
    <property type="project" value="UniProtKB-KW"/>
</dbReference>
<evidence type="ECO:0000259" key="6">
    <source>
        <dbReference type="PROSITE" id="PS50966"/>
    </source>
</evidence>
<reference evidence="7" key="1">
    <citation type="submission" date="2020-06" db="EMBL/GenBank/DDBJ databases">
        <authorList>
            <person name="Li T."/>
            <person name="Hu X."/>
            <person name="Zhang T."/>
            <person name="Song X."/>
            <person name="Zhang H."/>
            <person name="Dai N."/>
            <person name="Sheng W."/>
            <person name="Hou X."/>
            <person name="Wei L."/>
        </authorList>
    </citation>
    <scope>NUCLEOTIDE SEQUENCE</scope>
    <source>
        <strain evidence="7">G01</strain>
        <tissue evidence="7">Leaf</tissue>
    </source>
</reference>
<organism evidence="7">
    <name type="scientific">Sesamum angustifolium</name>
    <dbReference type="NCBI Taxonomy" id="2727405"/>
    <lineage>
        <taxon>Eukaryota</taxon>
        <taxon>Viridiplantae</taxon>
        <taxon>Streptophyta</taxon>
        <taxon>Embryophyta</taxon>
        <taxon>Tracheophyta</taxon>
        <taxon>Spermatophyta</taxon>
        <taxon>Magnoliopsida</taxon>
        <taxon>eudicotyledons</taxon>
        <taxon>Gunneridae</taxon>
        <taxon>Pentapetalae</taxon>
        <taxon>asterids</taxon>
        <taxon>lamiids</taxon>
        <taxon>Lamiales</taxon>
        <taxon>Pedaliaceae</taxon>
        <taxon>Sesamum</taxon>
    </lineage>
</organism>
<evidence type="ECO:0000256" key="3">
    <source>
        <dbReference type="ARBA" id="ARBA00022833"/>
    </source>
</evidence>
<dbReference type="InterPro" id="IPR006564">
    <property type="entry name" value="Znf_PMZ"/>
</dbReference>
<name>A0AAW2PFN0_9LAMI</name>
<evidence type="ECO:0000256" key="5">
    <source>
        <dbReference type="SAM" id="MobiDB-lite"/>
    </source>
</evidence>
<feature type="domain" description="SWIM-type" evidence="6">
    <location>
        <begin position="30"/>
        <end position="62"/>
    </location>
</feature>
<dbReference type="EMBL" id="JACGWK010000005">
    <property type="protein sequence ID" value="KAL0353935.1"/>
    <property type="molecule type" value="Genomic_DNA"/>
</dbReference>
<dbReference type="PROSITE" id="PS50966">
    <property type="entry name" value="ZF_SWIM"/>
    <property type="match status" value="1"/>
</dbReference>
<comment type="caution">
    <text evidence="7">The sequence shown here is derived from an EMBL/GenBank/DDBJ whole genome shotgun (WGS) entry which is preliminary data.</text>
</comment>
<dbReference type="InterPro" id="IPR007527">
    <property type="entry name" value="Znf_SWIM"/>
</dbReference>
<protein>
    <recommendedName>
        <fullName evidence="6">SWIM-type domain-containing protein</fullName>
    </recommendedName>
</protein>
<feature type="region of interest" description="Disordered" evidence="5">
    <location>
        <begin position="1"/>
        <end position="22"/>
    </location>
</feature>
<keyword evidence="2 4" id="KW-0863">Zinc-finger</keyword>
<dbReference type="SMART" id="SM00575">
    <property type="entry name" value="ZnF_PMZ"/>
    <property type="match status" value="1"/>
</dbReference>
<gene>
    <name evidence="7" type="ORF">Sangu_0974800</name>
</gene>
<reference evidence="7" key="2">
    <citation type="journal article" date="2024" name="Plant">
        <title>Genomic evolution and insights into agronomic trait innovations of Sesamum species.</title>
        <authorList>
            <person name="Miao H."/>
            <person name="Wang L."/>
            <person name="Qu L."/>
            <person name="Liu H."/>
            <person name="Sun Y."/>
            <person name="Le M."/>
            <person name="Wang Q."/>
            <person name="Wei S."/>
            <person name="Zheng Y."/>
            <person name="Lin W."/>
            <person name="Duan Y."/>
            <person name="Cao H."/>
            <person name="Xiong S."/>
            <person name="Wang X."/>
            <person name="Wei L."/>
            <person name="Li C."/>
            <person name="Ma Q."/>
            <person name="Ju M."/>
            <person name="Zhao R."/>
            <person name="Li G."/>
            <person name="Mu C."/>
            <person name="Tian Q."/>
            <person name="Mei H."/>
            <person name="Zhang T."/>
            <person name="Gao T."/>
            <person name="Zhang H."/>
        </authorList>
    </citation>
    <scope>NUCLEOTIDE SEQUENCE</scope>
    <source>
        <strain evidence="7">G01</strain>
    </source>
</reference>
<evidence type="ECO:0000256" key="1">
    <source>
        <dbReference type="ARBA" id="ARBA00022723"/>
    </source>
</evidence>